<dbReference type="InterPro" id="IPR006600">
    <property type="entry name" value="HTH_CenpB_DNA-bd_dom"/>
</dbReference>
<protein>
    <submittedName>
        <fullName evidence="5">Uncharacterized protein</fullName>
    </submittedName>
</protein>
<proteinExistence type="predicted"/>
<dbReference type="GO" id="GO:0003725">
    <property type="term" value="F:double-stranded RNA binding"/>
    <property type="evidence" value="ECO:0007669"/>
    <property type="project" value="TreeGrafter"/>
</dbReference>
<dbReference type="GO" id="GO:0008251">
    <property type="term" value="F:tRNA-specific adenosine deaminase activity"/>
    <property type="evidence" value="ECO:0007669"/>
    <property type="project" value="TreeGrafter"/>
</dbReference>
<dbReference type="GO" id="GO:0005730">
    <property type="term" value="C:nucleolus"/>
    <property type="evidence" value="ECO:0007669"/>
    <property type="project" value="TreeGrafter"/>
</dbReference>
<gene>
    <name evidence="5" type="ORF">HPB48_020083</name>
</gene>
<dbReference type="VEuPathDB" id="VectorBase:HLOH_055683"/>
<dbReference type="SMART" id="SM00674">
    <property type="entry name" value="CENPB"/>
    <property type="match status" value="1"/>
</dbReference>
<dbReference type="SUPFAM" id="SSF46689">
    <property type="entry name" value="Homeodomain-like"/>
    <property type="match status" value="1"/>
</dbReference>
<dbReference type="OrthoDB" id="10268011at2759"/>
<evidence type="ECO:0000259" key="4">
    <source>
        <dbReference type="PROSITE" id="PS51253"/>
    </source>
</evidence>
<feature type="domain" description="A to I editase" evidence="3">
    <location>
        <begin position="1"/>
        <end position="209"/>
    </location>
</feature>
<dbReference type="InterPro" id="IPR002466">
    <property type="entry name" value="A_deamin"/>
</dbReference>
<comment type="subcellular location">
    <subcellularLocation>
        <location evidence="1">Nucleus</location>
    </subcellularLocation>
</comment>
<keyword evidence="2" id="KW-0238">DNA-binding</keyword>
<dbReference type="Gene3D" id="1.10.10.60">
    <property type="entry name" value="Homeodomain-like"/>
    <property type="match status" value="1"/>
</dbReference>
<evidence type="ECO:0000256" key="1">
    <source>
        <dbReference type="ARBA" id="ARBA00004123"/>
    </source>
</evidence>
<dbReference type="Pfam" id="PF03221">
    <property type="entry name" value="HTH_Tnp_Tc5"/>
    <property type="match status" value="1"/>
</dbReference>
<dbReference type="GO" id="GO:0006396">
    <property type="term" value="P:RNA processing"/>
    <property type="evidence" value="ECO:0007669"/>
    <property type="project" value="InterPro"/>
</dbReference>
<reference evidence="5 6" key="1">
    <citation type="journal article" date="2020" name="Cell">
        <title>Large-Scale Comparative Analyses of Tick Genomes Elucidate Their Genetic Diversity and Vector Capacities.</title>
        <authorList>
            <consortium name="Tick Genome and Microbiome Consortium (TIGMIC)"/>
            <person name="Jia N."/>
            <person name="Wang J."/>
            <person name="Shi W."/>
            <person name="Du L."/>
            <person name="Sun Y."/>
            <person name="Zhan W."/>
            <person name="Jiang J.F."/>
            <person name="Wang Q."/>
            <person name="Zhang B."/>
            <person name="Ji P."/>
            <person name="Bell-Sakyi L."/>
            <person name="Cui X.M."/>
            <person name="Yuan T.T."/>
            <person name="Jiang B.G."/>
            <person name="Yang W.F."/>
            <person name="Lam T.T."/>
            <person name="Chang Q.C."/>
            <person name="Ding S.J."/>
            <person name="Wang X.J."/>
            <person name="Zhu J.G."/>
            <person name="Ruan X.D."/>
            <person name="Zhao L."/>
            <person name="Wei J.T."/>
            <person name="Ye R.Z."/>
            <person name="Que T.C."/>
            <person name="Du C.H."/>
            <person name="Zhou Y.H."/>
            <person name="Cheng J.X."/>
            <person name="Dai P.F."/>
            <person name="Guo W.B."/>
            <person name="Han X.H."/>
            <person name="Huang E.J."/>
            <person name="Li L.F."/>
            <person name="Wei W."/>
            <person name="Gao Y.C."/>
            <person name="Liu J.Z."/>
            <person name="Shao H.Z."/>
            <person name="Wang X."/>
            <person name="Wang C.C."/>
            <person name="Yang T.C."/>
            <person name="Huo Q.B."/>
            <person name="Li W."/>
            <person name="Chen H.Y."/>
            <person name="Chen S.E."/>
            <person name="Zhou L.G."/>
            <person name="Ni X.B."/>
            <person name="Tian J.H."/>
            <person name="Sheng Y."/>
            <person name="Liu T."/>
            <person name="Pan Y.S."/>
            <person name="Xia L.Y."/>
            <person name="Li J."/>
            <person name="Zhao F."/>
            <person name="Cao W.C."/>
        </authorList>
    </citation>
    <scope>NUCLEOTIDE SEQUENCE [LARGE SCALE GENOMIC DNA]</scope>
    <source>
        <strain evidence="5">HaeL-2018</strain>
    </source>
</reference>
<dbReference type="PROSITE" id="PS50141">
    <property type="entry name" value="A_DEAMIN_EDITASE"/>
    <property type="match status" value="1"/>
</dbReference>
<dbReference type="GO" id="GO:0003726">
    <property type="term" value="F:double-stranded RNA adenosine deaminase activity"/>
    <property type="evidence" value="ECO:0007669"/>
    <property type="project" value="TreeGrafter"/>
</dbReference>
<accession>A0A9J6G2E6</accession>
<evidence type="ECO:0000256" key="2">
    <source>
        <dbReference type="ARBA" id="ARBA00023125"/>
    </source>
</evidence>
<evidence type="ECO:0000313" key="5">
    <source>
        <dbReference type="EMBL" id="KAH9369235.1"/>
    </source>
</evidence>
<feature type="domain" description="HTH CENPB-type" evidence="4">
    <location>
        <begin position="17"/>
        <end position="88"/>
    </location>
</feature>
<comment type="caution">
    <text evidence="5">The sequence shown here is derived from an EMBL/GenBank/DDBJ whole genome shotgun (WGS) entry which is preliminary data.</text>
</comment>
<dbReference type="PROSITE" id="PS51253">
    <property type="entry name" value="HTH_CENPB"/>
    <property type="match status" value="1"/>
</dbReference>
<dbReference type="PANTHER" id="PTHR10910">
    <property type="entry name" value="EUKARYOTE SPECIFIC DSRNA BINDING PROTEIN"/>
    <property type="match status" value="1"/>
</dbReference>
<name>A0A9J6G2E6_HAELO</name>
<evidence type="ECO:0000259" key="3">
    <source>
        <dbReference type="PROSITE" id="PS50141"/>
    </source>
</evidence>
<dbReference type="GO" id="GO:0003677">
    <property type="term" value="F:DNA binding"/>
    <property type="evidence" value="ECO:0007669"/>
    <property type="project" value="UniProtKB-KW"/>
</dbReference>
<organism evidence="5 6">
    <name type="scientific">Haemaphysalis longicornis</name>
    <name type="common">Bush tick</name>
    <dbReference type="NCBI Taxonomy" id="44386"/>
    <lineage>
        <taxon>Eukaryota</taxon>
        <taxon>Metazoa</taxon>
        <taxon>Ecdysozoa</taxon>
        <taxon>Arthropoda</taxon>
        <taxon>Chelicerata</taxon>
        <taxon>Arachnida</taxon>
        <taxon>Acari</taxon>
        <taxon>Parasitiformes</taxon>
        <taxon>Ixodida</taxon>
        <taxon>Ixodoidea</taxon>
        <taxon>Ixodidae</taxon>
        <taxon>Haemaphysalinae</taxon>
        <taxon>Haemaphysalis</taxon>
    </lineage>
</organism>
<dbReference type="Proteomes" id="UP000821853">
    <property type="component" value="Chromosome 2"/>
</dbReference>
<keyword evidence="6" id="KW-1185">Reference proteome</keyword>
<dbReference type="InterPro" id="IPR009057">
    <property type="entry name" value="Homeodomain-like_sf"/>
</dbReference>
<dbReference type="GO" id="GO:0006382">
    <property type="term" value="P:adenosine to inosine editing"/>
    <property type="evidence" value="ECO:0007669"/>
    <property type="project" value="TreeGrafter"/>
</dbReference>
<dbReference type="Pfam" id="PF02137">
    <property type="entry name" value="A_deamin"/>
    <property type="match status" value="1"/>
</dbReference>
<dbReference type="GO" id="GO:0005737">
    <property type="term" value="C:cytoplasm"/>
    <property type="evidence" value="ECO:0007669"/>
    <property type="project" value="TreeGrafter"/>
</dbReference>
<evidence type="ECO:0000313" key="6">
    <source>
        <dbReference type="Proteomes" id="UP000821853"/>
    </source>
</evidence>
<dbReference type="AlphaFoldDB" id="A0A9J6G2E6"/>
<dbReference type="PANTHER" id="PTHR10910:SF62">
    <property type="entry name" value="AT07585P-RELATED"/>
    <property type="match status" value="1"/>
</dbReference>
<sequence length="213" mass="23110">MSKDAIEIALASGTSAKQKKLTPSAREELEEAVSEWFVETRAKKISISGGAVQQKALNFACLLGIEDFKASTGWLSRLKARHGIVGKMLSRVGIRKHKQCLGVNKSPNFSINWTAGCEGPEVVNASTGKTEEGQVSRLSKRSLFARFCQLWGRLPAIAQQQDPAQPPRLYAEAKKSAGLYQGAKARISEAFSAAGLGAWVSKPIEADEFELVF</sequence>
<dbReference type="EMBL" id="JABSTR010000004">
    <property type="protein sequence ID" value="KAH9369235.1"/>
    <property type="molecule type" value="Genomic_DNA"/>
</dbReference>